<evidence type="ECO:0000313" key="2">
    <source>
        <dbReference type="EMBL" id="CCC89897.1"/>
    </source>
</evidence>
<sequence length="261" mass="26955">MPLWKNFITTKPEVDDSDLPLSKHRIYDDDGNLKPDVTKPKFPNVNLARGNPKVSPKKASLAAPKASSEARKSGVAPRNALENDVVVAVKPTLAKATSPAKDSDGSESAQPTPRKAPAKKVVKPTLPKATSAAKDSDGSKSAQPTPGKAPASQKTVPKNNTPSKGASSPKQGAVGGKVTGDVAKKEQPKKGKATKKAVSPKGKKGSSAPSKSPGSPLNESAAAPSPKWTVDALRAYASKRKIVVPKSATKADILSLIGAKK</sequence>
<gene>
    <name evidence="2" type="ORF">TCIL3000_3_3310</name>
</gene>
<feature type="compositionally biased region" description="Low complexity" evidence="1">
    <location>
        <begin position="52"/>
        <end position="67"/>
    </location>
</feature>
<accession>G0UKJ2</accession>
<proteinExistence type="predicted"/>
<reference evidence="2" key="1">
    <citation type="journal article" date="2012" name="Proc. Natl. Acad. Sci. U.S.A.">
        <title>Antigenic diversity is generated by distinct evolutionary mechanisms in African trypanosome species.</title>
        <authorList>
            <person name="Jackson A.P."/>
            <person name="Berry A."/>
            <person name="Aslett M."/>
            <person name="Allison H.C."/>
            <person name="Burton P."/>
            <person name="Vavrova-Anderson J."/>
            <person name="Brown R."/>
            <person name="Browne H."/>
            <person name="Corton N."/>
            <person name="Hauser H."/>
            <person name="Gamble J."/>
            <person name="Gilderthorp R."/>
            <person name="Marcello L."/>
            <person name="McQuillan J."/>
            <person name="Otto T.D."/>
            <person name="Quail M.A."/>
            <person name="Sanders M.J."/>
            <person name="van Tonder A."/>
            <person name="Ginger M.L."/>
            <person name="Field M.C."/>
            <person name="Barry J.D."/>
            <person name="Hertz-Fowler C."/>
            <person name="Berriman M."/>
        </authorList>
    </citation>
    <scope>NUCLEOTIDE SEQUENCE</scope>
    <source>
        <strain evidence="2">IL3000</strain>
    </source>
</reference>
<feature type="compositionally biased region" description="Low complexity" evidence="1">
    <location>
        <begin position="196"/>
        <end position="216"/>
    </location>
</feature>
<feature type="compositionally biased region" description="Low complexity" evidence="1">
    <location>
        <begin position="123"/>
        <end position="133"/>
    </location>
</feature>
<evidence type="ECO:0000256" key="1">
    <source>
        <dbReference type="SAM" id="MobiDB-lite"/>
    </source>
</evidence>
<dbReference type="VEuPathDB" id="TriTrypDB:TcIL3000_3_3310"/>
<feature type="compositionally biased region" description="Polar residues" evidence="1">
    <location>
        <begin position="152"/>
        <end position="170"/>
    </location>
</feature>
<feature type="region of interest" description="Disordered" evidence="1">
    <location>
        <begin position="1"/>
        <end position="227"/>
    </location>
</feature>
<dbReference type="EMBL" id="HE575316">
    <property type="protein sequence ID" value="CCC89897.1"/>
    <property type="molecule type" value="Genomic_DNA"/>
</dbReference>
<organism evidence="2">
    <name type="scientific">Trypanosoma congolense (strain IL3000)</name>
    <dbReference type="NCBI Taxonomy" id="1068625"/>
    <lineage>
        <taxon>Eukaryota</taxon>
        <taxon>Discoba</taxon>
        <taxon>Euglenozoa</taxon>
        <taxon>Kinetoplastea</taxon>
        <taxon>Metakinetoplastina</taxon>
        <taxon>Trypanosomatida</taxon>
        <taxon>Trypanosomatidae</taxon>
        <taxon>Trypanosoma</taxon>
        <taxon>Nannomonas</taxon>
    </lineage>
</organism>
<dbReference type="AlphaFoldDB" id="G0UKJ2"/>
<protein>
    <submittedName>
        <fullName evidence="2">Uncharacterized protein</fullName>
    </submittedName>
</protein>
<name>G0UKJ2_TRYCI</name>
<feature type="compositionally biased region" description="Basic and acidic residues" evidence="1">
    <location>
        <begin position="25"/>
        <end position="39"/>
    </location>
</feature>